<feature type="transmembrane region" description="Helical" evidence="1">
    <location>
        <begin position="53"/>
        <end position="75"/>
    </location>
</feature>
<organism evidence="2">
    <name type="scientific">marine metagenome</name>
    <dbReference type="NCBI Taxonomy" id="408172"/>
    <lineage>
        <taxon>unclassified sequences</taxon>
        <taxon>metagenomes</taxon>
        <taxon>ecological metagenomes</taxon>
    </lineage>
</organism>
<evidence type="ECO:0000256" key="1">
    <source>
        <dbReference type="SAM" id="Phobius"/>
    </source>
</evidence>
<accession>A0A381Q5W0</accession>
<gene>
    <name evidence="2" type="ORF">METZ01_LOCUS26603</name>
</gene>
<sequence>MPEEGKPAEESRRDVIRVSSQFLGFGMTFAASVALFGWIGFKVGTFIGAESPLTILGALFGGTVGFYSLYAHVVIRSRQEEGDKD</sequence>
<dbReference type="EMBL" id="UINC01001189">
    <property type="protein sequence ID" value="SUZ73749.1"/>
    <property type="molecule type" value="Genomic_DNA"/>
</dbReference>
<reference evidence="2" key="1">
    <citation type="submission" date="2018-05" db="EMBL/GenBank/DDBJ databases">
        <authorList>
            <person name="Lanie J.A."/>
            <person name="Ng W.-L."/>
            <person name="Kazmierczak K.M."/>
            <person name="Andrzejewski T.M."/>
            <person name="Davidsen T.M."/>
            <person name="Wayne K.J."/>
            <person name="Tettelin H."/>
            <person name="Glass J.I."/>
            <person name="Rusch D."/>
            <person name="Podicherti R."/>
            <person name="Tsui H.-C.T."/>
            <person name="Winkler M.E."/>
        </authorList>
    </citation>
    <scope>NUCLEOTIDE SEQUENCE</scope>
</reference>
<feature type="transmembrane region" description="Helical" evidence="1">
    <location>
        <begin position="22"/>
        <end position="41"/>
    </location>
</feature>
<evidence type="ECO:0008006" key="3">
    <source>
        <dbReference type="Google" id="ProtNLM"/>
    </source>
</evidence>
<evidence type="ECO:0000313" key="2">
    <source>
        <dbReference type="EMBL" id="SUZ73749.1"/>
    </source>
</evidence>
<protein>
    <recommendedName>
        <fullName evidence="3">AtpZ/AtpI family protein</fullName>
    </recommendedName>
</protein>
<name>A0A381Q5W0_9ZZZZ</name>
<keyword evidence="1" id="KW-1133">Transmembrane helix</keyword>
<proteinExistence type="predicted"/>
<keyword evidence="1" id="KW-0812">Transmembrane</keyword>
<dbReference type="AlphaFoldDB" id="A0A381Q5W0"/>
<keyword evidence="1" id="KW-0472">Membrane</keyword>